<organism evidence="14 15">
    <name type="scientific">Artemisia annua</name>
    <name type="common">Sweet wormwood</name>
    <dbReference type="NCBI Taxonomy" id="35608"/>
    <lineage>
        <taxon>Eukaryota</taxon>
        <taxon>Viridiplantae</taxon>
        <taxon>Streptophyta</taxon>
        <taxon>Embryophyta</taxon>
        <taxon>Tracheophyta</taxon>
        <taxon>Spermatophyta</taxon>
        <taxon>Magnoliopsida</taxon>
        <taxon>eudicotyledons</taxon>
        <taxon>Gunneridae</taxon>
        <taxon>Pentapetalae</taxon>
        <taxon>asterids</taxon>
        <taxon>campanulids</taxon>
        <taxon>Asterales</taxon>
        <taxon>Asteraceae</taxon>
        <taxon>Asteroideae</taxon>
        <taxon>Anthemideae</taxon>
        <taxon>Artemisiinae</taxon>
        <taxon>Artemisia</taxon>
    </lineage>
</organism>
<dbReference type="STRING" id="35608.A0A2U1N0S4"/>
<feature type="domain" description="YDG" evidence="13">
    <location>
        <begin position="227"/>
        <end position="374"/>
    </location>
</feature>
<dbReference type="PANTHER" id="PTHR45660:SF13">
    <property type="entry name" value="HISTONE-LYSINE N-METHYLTRANSFERASE SETMAR"/>
    <property type="match status" value="1"/>
</dbReference>
<dbReference type="PROSITE" id="PS50868">
    <property type="entry name" value="POST_SET"/>
    <property type="match status" value="1"/>
</dbReference>
<dbReference type="InterPro" id="IPR007728">
    <property type="entry name" value="Pre-SET_dom"/>
</dbReference>
<dbReference type="SMART" id="SM00466">
    <property type="entry name" value="SRA"/>
    <property type="match status" value="1"/>
</dbReference>
<feature type="domain" description="Pre-SET" evidence="11">
    <location>
        <begin position="450"/>
        <end position="510"/>
    </location>
</feature>
<evidence type="ECO:0000259" key="11">
    <source>
        <dbReference type="PROSITE" id="PS50867"/>
    </source>
</evidence>
<dbReference type="SMART" id="SM00468">
    <property type="entry name" value="PreSET"/>
    <property type="match status" value="1"/>
</dbReference>
<keyword evidence="4" id="KW-0808">Transferase</keyword>
<dbReference type="InterPro" id="IPR051357">
    <property type="entry name" value="H3K9_HMTase_SUVAR3-9"/>
</dbReference>
<keyword evidence="15" id="KW-1185">Reference proteome</keyword>
<evidence type="ECO:0000313" key="15">
    <source>
        <dbReference type="Proteomes" id="UP000245207"/>
    </source>
</evidence>
<dbReference type="Pfam" id="PF02182">
    <property type="entry name" value="SAD_SRA"/>
    <property type="match status" value="1"/>
</dbReference>
<evidence type="ECO:0000256" key="5">
    <source>
        <dbReference type="ARBA" id="ARBA00022691"/>
    </source>
</evidence>
<keyword evidence="6" id="KW-0156">Chromatin regulator</keyword>
<dbReference type="Gene3D" id="2.170.270.10">
    <property type="entry name" value="SET domain"/>
    <property type="match status" value="1"/>
</dbReference>
<dbReference type="InterPro" id="IPR001214">
    <property type="entry name" value="SET_dom"/>
</dbReference>
<evidence type="ECO:0000256" key="4">
    <source>
        <dbReference type="ARBA" id="ARBA00022679"/>
    </source>
</evidence>
<evidence type="ECO:0000259" key="12">
    <source>
        <dbReference type="PROSITE" id="PS50868"/>
    </source>
</evidence>
<comment type="subcellular location">
    <subcellularLocation>
        <location evidence="1">Chromosome</location>
    </subcellularLocation>
    <subcellularLocation>
        <location evidence="8">Nucleus</location>
    </subcellularLocation>
</comment>
<sequence length="668" mass="73205">MENAYGSNNVPSGPVNKHAVLTVKPLRCLVPVFPSQTDPSAPPNSQYASVPPSGPFPSGAAPFFPFYTGSEAQKEGGRAFPIPSPVPINSFKSPGTASKNGDIGSSRRNTDGDDYSDGYEHVEVGSDEGPKRATRRKVRSGNGIADADAEAIVSDVMRSFNLLEIDTFRQADSDKELVDRIIVVYNLLRRKFTMLDDTKGAARRPDLKAGTLCMSKGVRANVKKRIGPVPGIDVGDIFFFRMELCLAGLHAPSMAGIDYMGVRVSGDEEPLAVSIVSSGGYDDEGDDGEVLLYTGHGGVQRKDKALMDQKLERGNLALEKSLHRANEVRVIRGLKDVAYPTGKIYVYDGLYKIHESWIEKAKGGCNVFKYKLVRVAGQPEAFTLWKSIQQWKEGMSTRGDGVILPDLTSGAESLPVCLVNDVDDEKGPAYFTYVRSLKYTKPFPSVRSSLGCDCAGGCQTSSNCSCIQGNGGYMPYTAIGVLLTHNSLIHECGHSCVCPPNCRNRISQAGIRVRLEVFKTKNKGWGLRSWDPIRAGAFICEYAGVVVGGNGIDYDDNYIFDATRSFETLEPQPTEEPVKFPYPLVISAKHEGNVSRFMNHSCSPNVYWQPVVRENQDESYLHVGLYAFKHIPPMQELTFNYGMVRADNSGFRRKKCLCGSSNCKGSFY</sequence>
<dbReference type="Proteomes" id="UP000245207">
    <property type="component" value="Unassembled WGS sequence"/>
</dbReference>
<dbReference type="EMBL" id="PKPP01003894">
    <property type="protein sequence ID" value="PWA67121.1"/>
    <property type="molecule type" value="Genomic_DNA"/>
</dbReference>
<proteinExistence type="predicted"/>
<dbReference type="SUPFAM" id="SSF82199">
    <property type="entry name" value="SET domain"/>
    <property type="match status" value="1"/>
</dbReference>
<evidence type="ECO:0000256" key="2">
    <source>
        <dbReference type="ARBA" id="ARBA00022454"/>
    </source>
</evidence>
<accession>A0A2U1N0S4</accession>
<feature type="region of interest" description="Disordered" evidence="9">
    <location>
        <begin position="74"/>
        <end position="139"/>
    </location>
</feature>
<dbReference type="Pfam" id="PF05033">
    <property type="entry name" value="Pre-SET"/>
    <property type="match status" value="1"/>
</dbReference>
<gene>
    <name evidence="14" type="ORF">CTI12_AA320330</name>
</gene>
<dbReference type="InterPro" id="IPR046341">
    <property type="entry name" value="SET_dom_sf"/>
</dbReference>
<dbReference type="GO" id="GO:0005634">
    <property type="term" value="C:nucleus"/>
    <property type="evidence" value="ECO:0007669"/>
    <property type="project" value="UniProtKB-SubCell"/>
</dbReference>
<name>A0A2U1N0S4_ARTAN</name>
<dbReference type="GO" id="GO:0042054">
    <property type="term" value="F:histone methyltransferase activity"/>
    <property type="evidence" value="ECO:0007669"/>
    <property type="project" value="InterPro"/>
</dbReference>
<keyword evidence="5" id="KW-0949">S-adenosyl-L-methionine</keyword>
<dbReference type="InterPro" id="IPR003616">
    <property type="entry name" value="Post-SET_dom"/>
</dbReference>
<evidence type="ECO:0000313" key="14">
    <source>
        <dbReference type="EMBL" id="PWA67121.1"/>
    </source>
</evidence>
<dbReference type="Pfam" id="PF00856">
    <property type="entry name" value="SET"/>
    <property type="match status" value="1"/>
</dbReference>
<dbReference type="PROSITE" id="PS51575">
    <property type="entry name" value="SAM_MT43_SUVAR39_2"/>
    <property type="match status" value="1"/>
</dbReference>
<evidence type="ECO:0000256" key="7">
    <source>
        <dbReference type="ARBA" id="ARBA00023242"/>
    </source>
</evidence>
<dbReference type="GO" id="GO:0032259">
    <property type="term" value="P:methylation"/>
    <property type="evidence" value="ECO:0007669"/>
    <property type="project" value="UniProtKB-KW"/>
</dbReference>
<evidence type="ECO:0000259" key="10">
    <source>
        <dbReference type="PROSITE" id="PS50280"/>
    </source>
</evidence>
<dbReference type="InterPro" id="IPR015947">
    <property type="entry name" value="PUA-like_sf"/>
</dbReference>
<reference evidence="14 15" key="1">
    <citation type="journal article" date="2018" name="Mol. Plant">
        <title>The genome of Artemisia annua provides insight into the evolution of Asteraceae family and artemisinin biosynthesis.</title>
        <authorList>
            <person name="Shen Q."/>
            <person name="Zhang L."/>
            <person name="Liao Z."/>
            <person name="Wang S."/>
            <person name="Yan T."/>
            <person name="Shi P."/>
            <person name="Liu M."/>
            <person name="Fu X."/>
            <person name="Pan Q."/>
            <person name="Wang Y."/>
            <person name="Lv Z."/>
            <person name="Lu X."/>
            <person name="Zhang F."/>
            <person name="Jiang W."/>
            <person name="Ma Y."/>
            <person name="Chen M."/>
            <person name="Hao X."/>
            <person name="Li L."/>
            <person name="Tang Y."/>
            <person name="Lv G."/>
            <person name="Zhou Y."/>
            <person name="Sun X."/>
            <person name="Brodelius P.E."/>
            <person name="Rose J.K.C."/>
            <person name="Tang K."/>
        </authorList>
    </citation>
    <scope>NUCLEOTIDE SEQUENCE [LARGE SCALE GENOMIC DNA]</scope>
    <source>
        <strain evidence="15">cv. Huhao1</strain>
        <tissue evidence="14">Leaf</tissue>
    </source>
</reference>
<feature type="domain" description="Post-SET" evidence="12">
    <location>
        <begin position="652"/>
        <end position="668"/>
    </location>
</feature>
<feature type="compositionally biased region" description="Basic and acidic residues" evidence="9">
    <location>
        <begin position="118"/>
        <end position="131"/>
    </location>
</feature>
<dbReference type="OrthoDB" id="5792673at2759"/>
<dbReference type="SUPFAM" id="SSF88697">
    <property type="entry name" value="PUA domain-like"/>
    <property type="match status" value="1"/>
</dbReference>
<evidence type="ECO:0000256" key="9">
    <source>
        <dbReference type="SAM" id="MobiDB-lite"/>
    </source>
</evidence>
<dbReference type="InterPro" id="IPR003105">
    <property type="entry name" value="SRA_YDG"/>
</dbReference>
<feature type="region of interest" description="Disordered" evidence="9">
    <location>
        <begin position="32"/>
        <end position="54"/>
    </location>
</feature>
<dbReference type="SMART" id="SM00317">
    <property type="entry name" value="SET"/>
    <property type="match status" value="1"/>
</dbReference>
<feature type="compositionally biased region" description="Polar residues" evidence="9">
    <location>
        <begin position="90"/>
        <end position="99"/>
    </location>
</feature>
<evidence type="ECO:0008006" key="16">
    <source>
        <dbReference type="Google" id="ProtNLM"/>
    </source>
</evidence>
<keyword evidence="7 8" id="KW-0539">Nucleus</keyword>
<dbReference type="Gene3D" id="2.30.280.10">
    <property type="entry name" value="SRA-YDG"/>
    <property type="match status" value="1"/>
</dbReference>
<dbReference type="InterPro" id="IPR025794">
    <property type="entry name" value="H3-K9-MeTrfase_plant"/>
</dbReference>
<dbReference type="PANTHER" id="PTHR45660">
    <property type="entry name" value="HISTONE-LYSINE N-METHYLTRANSFERASE SETMAR"/>
    <property type="match status" value="1"/>
</dbReference>
<evidence type="ECO:0000259" key="13">
    <source>
        <dbReference type="PROSITE" id="PS51015"/>
    </source>
</evidence>
<dbReference type="GO" id="GO:0003690">
    <property type="term" value="F:double-stranded DNA binding"/>
    <property type="evidence" value="ECO:0007669"/>
    <property type="project" value="TreeGrafter"/>
</dbReference>
<keyword evidence="3" id="KW-0489">Methyltransferase</keyword>
<dbReference type="AlphaFoldDB" id="A0A2U1N0S4"/>
<evidence type="ECO:0000256" key="8">
    <source>
        <dbReference type="PROSITE-ProRule" id="PRU00358"/>
    </source>
</evidence>
<dbReference type="PROSITE" id="PS50280">
    <property type="entry name" value="SET"/>
    <property type="match status" value="1"/>
</dbReference>
<dbReference type="PROSITE" id="PS51015">
    <property type="entry name" value="YDG"/>
    <property type="match status" value="1"/>
</dbReference>
<keyword evidence="2" id="KW-0158">Chromosome</keyword>
<dbReference type="GO" id="GO:0005694">
    <property type="term" value="C:chromosome"/>
    <property type="evidence" value="ECO:0007669"/>
    <property type="project" value="UniProtKB-SubCell"/>
</dbReference>
<comment type="caution">
    <text evidence="14">The sequence shown here is derived from an EMBL/GenBank/DDBJ whole genome shotgun (WGS) entry which is preliminary data.</text>
</comment>
<feature type="compositionally biased region" description="Polar residues" evidence="9">
    <location>
        <begin position="34"/>
        <end position="48"/>
    </location>
</feature>
<evidence type="ECO:0000256" key="1">
    <source>
        <dbReference type="ARBA" id="ARBA00004286"/>
    </source>
</evidence>
<feature type="domain" description="SET" evidence="10">
    <location>
        <begin position="513"/>
        <end position="642"/>
    </location>
</feature>
<evidence type="ECO:0000256" key="3">
    <source>
        <dbReference type="ARBA" id="ARBA00022603"/>
    </source>
</evidence>
<evidence type="ECO:0000256" key="6">
    <source>
        <dbReference type="ARBA" id="ARBA00022853"/>
    </source>
</evidence>
<dbReference type="FunFam" id="2.30.280.10:FF:000003">
    <property type="entry name" value="Histone-lysine N-methyltransferase, H3 lysine-9 specific SUVH5"/>
    <property type="match status" value="1"/>
</dbReference>
<dbReference type="PROSITE" id="PS50867">
    <property type="entry name" value="PRE_SET"/>
    <property type="match status" value="1"/>
</dbReference>
<protein>
    <recommendedName>
        <fullName evidence="16">Histone-lysine N-methyltransferase, H3 lysine-9 specific SUVH1</fullName>
    </recommendedName>
</protein>
<dbReference type="InterPro" id="IPR036987">
    <property type="entry name" value="SRA-YDG_sf"/>
</dbReference>
<dbReference type="GO" id="GO:0008270">
    <property type="term" value="F:zinc ion binding"/>
    <property type="evidence" value="ECO:0007669"/>
    <property type="project" value="InterPro"/>
</dbReference>